<dbReference type="Proteomes" id="UP000194154">
    <property type="component" value="Chromosome"/>
</dbReference>
<dbReference type="SUPFAM" id="SSF52540">
    <property type="entry name" value="P-loop containing nucleoside triphosphate hydrolases"/>
    <property type="match status" value="1"/>
</dbReference>
<dbReference type="AlphaFoldDB" id="A0A1W7ADW8"/>
<organism evidence="3 4">
    <name type="scientific">Macrococcoides canis</name>
    <dbReference type="NCBI Taxonomy" id="1855823"/>
    <lineage>
        <taxon>Bacteria</taxon>
        <taxon>Bacillati</taxon>
        <taxon>Bacillota</taxon>
        <taxon>Bacilli</taxon>
        <taxon>Bacillales</taxon>
        <taxon>Staphylococcaceae</taxon>
        <taxon>Macrococcoides</taxon>
    </lineage>
</organism>
<evidence type="ECO:0000313" key="3">
    <source>
        <dbReference type="EMBL" id="ARQ07761.1"/>
    </source>
</evidence>
<protein>
    <recommendedName>
        <fullName evidence="5">AAA family ATPase</fullName>
    </recommendedName>
</protein>
<dbReference type="Pfam" id="PF13635">
    <property type="entry name" value="DUF4143"/>
    <property type="match status" value="1"/>
</dbReference>
<dbReference type="PANTHER" id="PTHR33295">
    <property type="entry name" value="ATPASE"/>
    <property type="match status" value="1"/>
</dbReference>
<dbReference type="KEGG" id="mcak:MCCS_21720"/>
<feature type="domain" description="DUF4143" evidence="2">
    <location>
        <begin position="202"/>
        <end position="349"/>
    </location>
</feature>
<dbReference type="InterPro" id="IPR025420">
    <property type="entry name" value="DUF4143"/>
</dbReference>
<evidence type="ECO:0000313" key="4">
    <source>
        <dbReference type="Proteomes" id="UP000194154"/>
    </source>
</evidence>
<dbReference type="OrthoDB" id="9801684at2"/>
<dbReference type="InterPro" id="IPR027417">
    <property type="entry name" value="P-loop_NTPase"/>
</dbReference>
<name>A0A1W7ADW8_9STAP</name>
<dbReference type="InterPro" id="IPR041682">
    <property type="entry name" value="AAA_14"/>
</dbReference>
<feature type="domain" description="AAA" evidence="1">
    <location>
        <begin position="23"/>
        <end position="151"/>
    </location>
</feature>
<dbReference type="STRING" id="1855823.MCCS_21720"/>
<reference evidence="3 4" key="1">
    <citation type="journal article" date="2017" name="Int. J. Syst. Evol. Microbiol.">
        <title>Macrococcus canis sp. nov., a skin bacterium associated with infections in dogs.</title>
        <authorList>
            <person name="Gobeli Brawand S."/>
            <person name="Cotting K."/>
            <person name="Gomez-Sanz E."/>
            <person name="Collaud A."/>
            <person name="Thomann A."/>
            <person name="Brodard I."/>
            <person name="Rodriguez-Campos S."/>
            <person name="Strauss C."/>
            <person name="Perreten V."/>
        </authorList>
    </citation>
    <scope>NUCLEOTIDE SEQUENCE [LARGE SCALE GENOMIC DNA]</scope>
    <source>
        <strain evidence="3 4">KM45013</strain>
    </source>
</reference>
<dbReference type="EMBL" id="CP021059">
    <property type="protein sequence ID" value="ARQ07761.1"/>
    <property type="molecule type" value="Genomic_DNA"/>
</dbReference>
<dbReference type="GeneID" id="35296255"/>
<evidence type="ECO:0008006" key="5">
    <source>
        <dbReference type="Google" id="ProtNLM"/>
    </source>
</evidence>
<accession>A0A1W7ADW8</accession>
<evidence type="ECO:0000259" key="1">
    <source>
        <dbReference type="Pfam" id="PF13173"/>
    </source>
</evidence>
<gene>
    <name evidence="3" type="ORF">MCCS_21720</name>
</gene>
<dbReference type="RefSeq" id="WP_086043296.1">
    <property type="nucleotide sequence ID" value="NZ_CBCRZA010000016.1"/>
</dbReference>
<dbReference type="Gene3D" id="3.40.50.300">
    <property type="entry name" value="P-loop containing nucleotide triphosphate hydrolases"/>
    <property type="match status" value="1"/>
</dbReference>
<proteinExistence type="predicted"/>
<keyword evidence="4" id="KW-1185">Reference proteome</keyword>
<sequence length="404" mass="47458">MDNFVQRSEYIEFLRRHRDKQVIKVVSGVRRSGKSTLFKLFQDELIAEGTENGQIITINFEDLAFQQLHDYMTLYQYLVDRIHTTKKTYIFLDEIQMVNQFETVVDSLLLKDNVDLYITGSNAYFLSSELATLLSGRYVQLNMLPLSFKEFVTWHRENDSNHSLPELYESYIKTSFPYAVRINNDLERFEYLQGLYSTVVLNDIVKRMNIQDIGILERIIAVLYSSIGSLITINKIKNTLVSKGYKIAHQTIDRYMNGILDSLIMYEVKRYNIKGKALLESQAKYYTVDTGLRQLVLRDHLEDYGHILENIIFLELKRRGYEVYVGENNQFEVDFVAITPENNIEYYQVALTTLDEQTLKRELRSLQSIDDQYPKYLLTLDQFNKTANYDGIQKLNALDWLLDK</sequence>
<dbReference type="Pfam" id="PF13173">
    <property type="entry name" value="AAA_14"/>
    <property type="match status" value="1"/>
</dbReference>
<evidence type="ECO:0000259" key="2">
    <source>
        <dbReference type="Pfam" id="PF13635"/>
    </source>
</evidence>
<dbReference type="PANTHER" id="PTHR33295:SF20">
    <property type="entry name" value="ATPASE"/>
    <property type="match status" value="1"/>
</dbReference>